<reference evidence="1" key="1">
    <citation type="submission" date="2024-08" db="EMBL/GenBank/DDBJ databases">
        <title>Lentilactobacillus sp. nov., isolated from tree bark.</title>
        <authorList>
            <person name="Phuengjayaem S."/>
            <person name="Tanasupawat S."/>
        </authorList>
    </citation>
    <scope>NUCLEOTIDE SEQUENCE</scope>
    <source>
        <strain evidence="1">SPB1-3</strain>
    </source>
</reference>
<accession>A0ACD5DDM3</accession>
<proteinExistence type="predicted"/>
<sequence length="179" mass="21182">MNLNNLSLANLFLAAVIIIRVIMLQLQPKIIKFSSTFYLLMIIFGVYEGIKIKDFHLTTGFIWFVILALISTVLFAYFRVISYHLWVDDYQLVMRQGTWITLVLWIIGIGPHMLIDNLWAQSNVVILVHLGLTLMIQRGIVWRLATRQFLAEIQTTTAYNDKYRHERREDHEHRHNRNR</sequence>
<name>A0ACD5DDM3_9LACO</name>
<dbReference type="EMBL" id="CP168151">
    <property type="protein sequence ID" value="XFD39477.1"/>
    <property type="molecule type" value="Genomic_DNA"/>
</dbReference>
<evidence type="ECO:0000313" key="1">
    <source>
        <dbReference type="EMBL" id="XFD39477.1"/>
    </source>
</evidence>
<keyword evidence="2" id="KW-1185">Reference proteome</keyword>
<dbReference type="Proteomes" id="UP001149860">
    <property type="component" value="Chromosome"/>
</dbReference>
<organism evidence="1 2">
    <name type="scientific">Lentilactobacillus terminaliae</name>
    <dbReference type="NCBI Taxonomy" id="3003483"/>
    <lineage>
        <taxon>Bacteria</taxon>
        <taxon>Bacillati</taxon>
        <taxon>Bacillota</taxon>
        <taxon>Bacilli</taxon>
        <taxon>Lactobacillales</taxon>
        <taxon>Lactobacillaceae</taxon>
        <taxon>Lentilactobacillus</taxon>
    </lineage>
</organism>
<evidence type="ECO:0000313" key="2">
    <source>
        <dbReference type="Proteomes" id="UP001149860"/>
    </source>
</evidence>
<protein>
    <submittedName>
        <fullName evidence="1">Uncharacterized protein</fullName>
    </submittedName>
</protein>
<gene>
    <name evidence="1" type="ORF">O0236_008760</name>
</gene>